<dbReference type="EMBL" id="CM023489">
    <property type="protein sequence ID" value="KAH6921601.1"/>
    <property type="molecule type" value="Genomic_DNA"/>
</dbReference>
<name>A0ACB7RGZ6_HYAAI</name>
<evidence type="ECO:0000313" key="2">
    <source>
        <dbReference type="Proteomes" id="UP000821845"/>
    </source>
</evidence>
<organism evidence="1 2">
    <name type="scientific">Hyalomma asiaticum</name>
    <name type="common">Tick</name>
    <dbReference type="NCBI Taxonomy" id="266040"/>
    <lineage>
        <taxon>Eukaryota</taxon>
        <taxon>Metazoa</taxon>
        <taxon>Ecdysozoa</taxon>
        <taxon>Arthropoda</taxon>
        <taxon>Chelicerata</taxon>
        <taxon>Arachnida</taxon>
        <taxon>Acari</taxon>
        <taxon>Parasitiformes</taxon>
        <taxon>Ixodida</taxon>
        <taxon>Ixodoidea</taxon>
        <taxon>Ixodidae</taxon>
        <taxon>Hyalomminae</taxon>
        <taxon>Hyalomma</taxon>
    </lineage>
</organism>
<proteinExistence type="predicted"/>
<evidence type="ECO:0000313" key="1">
    <source>
        <dbReference type="EMBL" id="KAH6921601.1"/>
    </source>
</evidence>
<keyword evidence="2" id="KW-1185">Reference proteome</keyword>
<dbReference type="Proteomes" id="UP000821845">
    <property type="component" value="Chromosome 9"/>
</dbReference>
<reference evidence="1" key="1">
    <citation type="submission" date="2020-05" db="EMBL/GenBank/DDBJ databases">
        <title>Large-scale comparative analyses of tick genomes elucidate their genetic diversity and vector capacities.</title>
        <authorList>
            <person name="Jia N."/>
            <person name="Wang J."/>
            <person name="Shi W."/>
            <person name="Du L."/>
            <person name="Sun Y."/>
            <person name="Zhan W."/>
            <person name="Jiang J."/>
            <person name="Wang Q."/>
            <person name="Zhang B."/>
            <person name="Ji P."/>
            <person name="Sakyi L.B."/>
            <person name="Cui X."/>
            <person name="Yuan T."/>
            <person name="Jiang B."/>
            <person name="Yang W."/>
            <person name="Lam T.T.-Y."/>
            <person name="Chang Q."/>
            <person name="Ding S."/>
            <person name="Wang X."/>
            <person name="Zhu J."/>
            <person name="Ruan X."/>
            <person name="Zhao L."/>
            <person name="Wei J."/>
            <person name="Que T."/>
            <person name="Du C."/>
            <person name="Cheng J."/>
            <person name="Dai P."/>
            <person name="Han X."/>
            <person name="Huang E."/>
            <person name="Gao Y."/>
            <person name="Liu J."/>
            <person name="Shao H."/>
            <person name="Ye R."/>
            <person name="Li L."/>
            <person name="Wei W."/>
            <person name="Wang X."/>
            <person name="Wang C."/>
            <person name="Yang T."/>
            <person name="Huo Q."/>
            <person name="Li W."/>
            <person name="Guo W."/>
            <person name="Chen H."/>
            <person name="Zhou L."/>
            <person name="Ni X."/>
            <person name="Tian J."/>
            <person name="Zhou Y."/>
            <person name="Sheng Y."/>
            <person name="Liu T."/>
            <person name="Pan Y."/>
            <person name="Xia L."/>
            <person name="Li J."/>
            <person name="Zhao F."/>
            <person name="Cao W."/>
        </authorList>
    </citation>
    <scope>NUCLEOTIDE SEQUENCE</scope>
    <source>
        <strain evidence="1">Hyas-2018</strain>
    </source>
</reference>
<sequence length="155" mass="17144">MSQSCVREVVHEVAHATTVVDGQKRSVDFPQTPGQKLRVLGCVGGTLIAIQKPGGLSLGDTGNYVCRNGFYAINTMIVSSSLLVQLFTTLPWQRVSLPRMMTLPPPPLRVPAPEEVALRGKLQRACAVNLFWGQRGGNADHLRRVRRRMKRQRTA</sequence>
<comment type="caution">
    <text evidence="1">The sequence shown here is derived from an EMBL/GenBank/DDBJ whole genome shotgun (WGS) entry which is preliminary data.</text>
</comment>
<accession>A0ACB7RGZ6</accession>
<protein>
    <submittedName>
        <fullName evidence="1">Uncharacterized protein</fullName>
    </submittedName>
</protein>
<gene>
    <name evidence="1" type="ORF">HPB50_003099</name>
</gene>